<dbReference type="OrthoDB" id="6349049at2759"/>
<accession>A0A8J2WI38</accession>
<name>A0A8J2WI38_9CRUS</name>
<dbReference type="AlphaFoldDB" id="A0A8J2WI38"/>
<keyword evidence="1" id="KW-0175">Coiled coil</keyword>
<evidence type="ECO:0000313" key="2">
    <source>
        <dbReference type="EMBL" id="CAH0105132.1"/>
    </source>
</evidence>
<proteinExistence type="predicted"/>
<evidence type="ECO:0000256" key="1">
    <source>
        <dbReference type="SAM" id="Coils"/>
    </source>
</evidence>
<dbReference type="Proteomes" id="UP000789390">
    <property type="component" value="Unassembled WGS sequence"/>
</dbReference>
<evidence type="ECO:0000313" key="3">
    <source>
        <dbReference type="Proteomes" id="UP000789390"/>
    </source>
</evidence>
<protein>
    <submittedName>
        <fullName evidence="2">Uncharacterized protein</fullName>
    </submittedName>
</protein>
<sequence length="220" mass="26256">MDKGKLLLEDDEFKSIKSSLKEYSEAKFKMLEDIRAIQIKIKVAQQRSFRLRSELESEGRTRYEESRFFFDRLHTRLLQLSGYQLEISRLQSRFKELTANLLAKNQESESRLESLKAEFTRQRNEKTTEYARKVEDERQQLERELSSLRSDLVEHDQEAILLEQKRKHNEELDCLRANITMEMEQEKETVNHNNCKLKARTLQDRIQELDAKLFILRGGV</sequence>
<gene>
    <name evidence="2" type="ORF">DGAL_LOCUS8146</name>
</gene>
<organism evidence="2 3">
    <name type="scientific">Daphnia galeata</name>
    <dbReference type="NCBI Taxonomy" id="27404"/>
    <lineage>
        <taxon>Eukaryota</taxon>
        <taxon>Metazoa</taxon>
        <taxon>Ecdysozoa</taxon>
        <taxon>Arthropoda</taxon>
        <taxon>Crustacea</taxon>
        <taxon>Branchiopoda</taxon>
        <taxon>Diplostraca</taxon>
        <taxon>Cladocera</taxon>
        <taxon>Anomopoda</taxon>
        <taxon>Daphniidae</taxon>
        <taxon>Daphnia</taxon>
    </lineage>
</organism>
<feature type="coiled-coil region" evidence="1">
    <location>
        <begin position="80"/>
        <end position="212"/>
    </location>
</feature>
<keyword evidence="3" id="KW-1185">Reference proteome</keyword>
<reference evidence="2" key="1">
    <citation type="submission" date="2021-11" db="EMBL/GenBank/DDBJ databases">
        <authorList>
            <person name="Schell T."/>
        </authorList>
    </citation>
    <scope>NUCLEOTIDE SEQUENCE</scope>
    <source>
        <strain evidence="2">M5</strain>
    </source>
</reference>
<dbReference type="EMBL" id="CAKKLH010000168">
    <property type="protein sequence ID" value="CAH0105132.1"/>
    <property type="molecule type" value="Genomic_DNA"/>
</dbReference>
<comment type="caution">
    <text evidence="2">The sequence shown here is derived from an EMBL/GenBank/DDBJ whole genome shotgun (WGS) entry which is preliminary data.</text>
</comment>